<gene>
    <name evidence="1" type="ORF">GCM10025866_00750</name>
</gene>
<name>A0ABM8G7V2_9MICO</name>
<sequence length="302" mass="32508">MLREVGAAVLAMTTALSPAGPASGLSSGSAASGVGARVEWRLADADDFRPGMLISDDRFYDDRAMDAEAIQRFLERTPCLPEDGAPCLSDYREDTPDVPDVGVGHCGAYHGGAGQRAADILAEAGQACGMNPQVLLVLLQKEQSLVTRPSTDGYLRATGYACPDTADCDADYFGFFNQVYNAAWQFRQYTLYPSGRGFGVGTVEVAYSPDASCGAAPVRIRNQATANLYNYTPYQPNRAALASLYGDGDACSAFGNRNFWRIFTDWFGDPTAVLLPEWLGPCLAHEAGRPCLETYWVAPPPR</sequence>
<organism evidence="1 2">
    <name type="scientific">Naasia aerilata</name>
    <dbReference type="NCBI Taxonomy" id="1162966"/>
    <lineage>
        <taxon>Bacteria</taxon>
        <taxon>Bacillati</taxon>
        <taxon>Actinomycetota</taxon>
        <taxon>Actinomycetes</taxon>
        <taxon>Micrococcales</taxon>
        <taxon>Microbacteriaceae</taxon>
        <taxon>Naasia</taxon>
    </lineage>
</organism>
<dbReference type="Proteomes" id="UP001321498">
    <property type="component" value="Chromosome"/>
</dbReference>
<evidence type="ECO:0008006" key="3">
    <source>
        <dbReference type="Google" id="ProtNLM"/>
    </source>
</evidence>
<accession>A0ABM8G7V2</accession>
<protein>
    <recommendedName>
        <fullName evidence="3">Hemagglutinin</fullName>
    </recommendedName>
</protein>
<reference evidence="2" key="1">
    <citation type="journal article" date="2019" name="Int. J. Syst. Evol. Microbiol.">
        <title>The Global Catalogue of Microorganisms (GCM) 10K type strain sequencing project: providing services to taxonomists for standard genome sequencing and annotation.</title>
        <authorList>
            <consortium name="The Broad Institute Genomics Platform"/>
            <consortium name="The Broad Institute Genome Sequencing Center for Infectious Disease"/>
            <person name="Wu L."/>
            <person name="Ma J."/>
        </authorList>
    </citation>
    <scope>NUCLEOTIDE SEQUENCE [LARGE SCALE GENOMIC DNA]</scope>
    <source>
        <strain evidence="2">NBRC 108725</strain>
    </source>
</reference>
<proteinExistence type="predicted"/>
<keyword evidence="2" id="KW-1185">Reference proteome</keyword>
<evidence type="ECO:0000313" key="2">
    <source>
        <dbReference type="Proteomes" id="UP001321498"/>
    </source>
</evidence>
<dbReference type="RefSeq" id="WP_286277649.1">
    <property type="nucleotide sequence ID" value="NZ_AP027731.1"/>
</dbReference>
<evidence type="ECO:0000313" key="1">
    <source>
        <dbReference type="EMBL" id="BDZ44166.1"/>
    </source>
</evidence>
<dbReference type="EMBL" id="AP027731">
    <property type="protein sequence ID" value="BDZ44166.1"/>
    <property type="molecule type" value="Genomic_DNA"/>
</dbReference>